<dbReference type="PANTHER" id="PTHR10340">
    <property type="entry name" value="SPHINGOMYELIN PHOSPHODIESTERASE"/>
    <property type="match status" value="1"/>
</dbReference>
<evidence type="ECO:0000313" key="4">
    <source>
        <dbReference type="EMBL" id="KAJ8965915.1"/>
    </source>
</evidence>
<evidence type="ECO:0000259" key="3">
    <source>
        <dbReference type="Pfam" id="PF19272"/>
    </source>
</evidence>
<organism evidence="4 5">
    <name type="scientific">Molorchus minor</name>
    <dbReference type="NCBI Taxonomy" id="1323400"/>
    <lineage>
        <taxon>Eukaryota</taxon>
        <taxon>Metazoa</taxon>
        <taxon>Ecdysozoa</taxon>
        <taxon>Arthropoda</taxon>
        <taxon>Hexapoda</taxon>
        <taxon>Insecta</taxon>
        <taxon>Pterygota</taxon>
        <taxon>Neoptera</taxon>
        <taxon>Endopterygota</taxon>
        <taxon>Coleoptera</taxon>
        <taxon>Polyphaga</taxon>
        <taxon>Cucujiformia</taxon>
        <taxon>Chrysomeloidea</taxon>
        <taxon>Cerambycidae</taxon>
        <taxon>Lamiinae</taxon>
        <taxon>Monochamini</taxon>
        <taxon>Molorchus</taxon>
    </lineage>
</organism>
<name>A0ABQ9IUV4_9CUCU</name>
<reference evidence="4" key="1">
    <citation type="journal article" date="2023" name="Insect Mol. Biol.">
        <title>Genome sequencing provides insights into the evolution of gene families encoding plant cell wall-degrading enzymes in longhorned beetles.</title>
        <authorList>
            <person name="Shin N.R."/>
            <person name="Okamura Y."/>
            <person name="Kirsch R."/>
            <person name="Pauchet Y."/>
        </authorList>
    </citation>
    <scope>NUCLEOTIDE SEQUENCE</scope>
    <source>
        <strain evidence="4">MMC_N1</strain>
    </source>
</reference>
<comment type="caution">
    <text evidence="4">The sequence shown here is derived from an EMBL/GenBank/DDBJ whole genome shotgun (WGS) entry which is preliminary data.</text>
</comment>
<protein>
    <recommendedName>
        <fullName evidence="3">Sphingomyelin phosphodiesterase C-terminal domain-containing protein</fullName>
    </recommendedName>
</protein>
<gene>
    <name evidence="4" type="ORF">NQ317_014103</name>
</gene>
<evidence type="ECO:0000256" key="2">
    <source>
        <dbReference type="ARBA" id="ARBA00023180"/>
    </source>
</evidence>
<dbReference type="Proteomes" id="UP001162164">
    <property type="component" value="Unassembled WGS sequence"/>
</dbReference>
<accession>A0ABQ9IUV4</accession>
<keyword evidence="2" id="KW-0325">Glycoprotein</keyword>
<dbReference type="EMBL" id="JAPWTJ010002502">
    <property type="protein sequence ID" value="KAJ8965915.1"/>
    <property type="molecule type" value="Genomic_DNA"/>
</dbReference>
<sequence length="121" mass="13783">MIKKKDVIDIDTYTFNLTDANLNPTKDPKWFKLYTMKDAYGLDKLSPENFNNVATEMFGNKTLFQLYWRFYVRDGDVSSEMGVTNSAKKKLYTESEAGVTVQTGPVLPTLGRISLVCHVEN</sequence>
<evidence type="ECO:0000313" key="5">
    <source>
        <dbReference type="Proteomes" id="UP001162164"/>
    </source>
</evidence>
<dbReference type="Pfam" id="PF19272">
    <property type="entry name" value="ASMase_C"/>
    <property type="match status" value="1"/>
</dbReference>
<dbReference type="PANTHER" id="PTHR10340:SF29">
    <property type="entry name" value="SPHINGOMYELIN PHOSPHODIESTERASE"/>
    <property type="match status" value="1"/>
</dbReference>
<dbReference type="InterPro" id="IPR045473">
    <property type="entry name" value="ASM_C"/>
</dbReference>
<keyword evidence="1" id="KW-0378">Hydrolase</keyword>
<feature type="domain" description="Sphingomyelin phosphodiesterase C-terminal" evidence="3">
    <location>
        <begin position="5"/>
        <end position="73"/>
    </location>
</feature>
<evidence type="ECO:0000256" key="1">
    <source>
        <dbReference type="ARBA" id="ARBA00022801"/>
    </source>
</evidence>
<keyword evidence="5" id="KW-1185">Reference proteome</keyword>
<proteinExistence type="predicted"/>